<comment type="caution">
    <text evidence="3">The sequence shown here is derived from an EMBL/GenBank/DDBJ whole genome shotgun (WGS) entry which is preliminary data.</text>
</comment>
<dbReference type="InterPro" id="IPR041920">
    <property type="entry name" value="ROS/MUCR_sf"/>
</dbReference>
<dbReference type="OrthoDB" id="9809693at2"/>
<reference evidence="3 4" key="1">
    <citation type="submission" date="2017-08" db="EMBL/GenBank/DDBJ databases">
        <title>Draft Genome Sequence of Loktanella cinnabarina Strain XM1, Isolated from Coastal Surface Water.</title>
        <authorList>
            <person name="Ma R."/>
            <person name="Wang J."/>
            <person name="Wang Q."/>
            <person name="Ma Z."/>
            <person name="Li J."/>
            <person name="Chen L."/>
        </authorList>
    </citation>
    <scope>NUCLEOTIDE SEQUENCE [LARGE SCALE GENOMIC DNA]</scope>
    <source>
        <strain evidence="3 4">XM1</strain>
    </source>
</reference>
<evidence type="ECO:0008006" key="5">
    <source>
        <dbReference type="Google" id="ProtNLM"/>
    </source>
</evidence>
<dbReference type="InterPro" id="IPR008807">
    <property type="entry name" value="ROS_MUCR"/>
</dbReference>
<sequence length="111" mass="12316">MEPILGGRGDRRADDPGAHRACRPCRCGDGAVSPPAEGEPGQRRPAVPIETSVTPDYIICLETGTRLVLLRRHLRERLQLTPEQYRARWGLPPEYPMAAPNYMQARAASRA</sequence>
<organism evidence="3 4">
    <name type="scientific">Limimaricola cinnabarinus</name>
    <dbReference type="NCBI Taxonomy" id="1125964"/>
    <lineage>
        <taxon>Bacteria</taxon>
        <taxon>Pseudomonadati</taxon>
        <taxon>Pseudomonadota</taxon>
        <taxon>Alphaproteobacteria</taxon>
        <taxon>Rhodobacterales</taxon>
        <taxon>Paracoccaceae</taxon>
        <taxon>Limimaricola</taxon>
    </lineage>
</organism>
<accession>A0A2G1MGX2</accession>
<dbReference type="Gene3D" id="1.10.10.1550">
    <property type="entry name" value="ROS/MUCR transcriptional regulator protein"/>
    <property type="match status" value="1"/>
</dbReference>
<dbReference type="GO" id="GO:0006355">
    <property type="term" value="P:regulation of DNA-templated transcription"/>
    <property type="evidence" value="ECO:0007669"/>
    <property type="project" value="InterPro"/>
</dbReference>
<name>A0A2G1MGX2_9RHOB</name>
<dbReference type="Proteomes" id="UP000221860">
    <property type="component" value="Unassembled WGS sequence"/>
</dbReference>
<proteinExistence type="inferred from homology"/>
<evidence type="ECO:0000256" key="1">
    <source>
        <dbReference type="ARBA" id="ARBA00007031"/>
    </source>
</evidence>
<dbReference type="Pfam" id="PF05443">
    <property type="entry name" value="ROS_MUCR"/>
    <property type="match status" value="1"/>
</dbReference>
<dbReference type="EMBL" id="NQWH01000010">
    <property type="protein sequence ID" value="PHP27934.1"/>
    <property type="molecule type" value="Genomic_DNA"/>
</dbReference>
<dbReference type="GO" id="GO:0008270">
    <property type="term" value="F:zinc ion binding"/>
    <property type="evidence" value="ECO:0007669"/>
    <property type="project" value="InterPro"/>
</dbReference>
<protein>
    <recommendedName>
        <fullName evidence="5">Transcriptional regulator</fullName>
    </recommendedName>
</protein>
<feature type="compositionally biased region" description="Basic and acidic residues" evidence="2">
    <location>
        <begin position="8"/>
        <end position="18"/>
    </location>
</feature>
<feature type="region of interest" description="Disordered" evidence="2">
    <location>
        <begin position="1"/>
        <end position="48"/>
    </location>
</feature>
<dbReference type="GO" id="GO:0003677">
    <property type="term" value="F:DNA binding"/>
    <property type="evidence" value="ECO:0007669"/>
    <property type="project" value="InterPro"/>
</dbReference>
<evidence type="ECO:0000256" key="2">
    <source>
        <dbReference type="SAM" id="MobiDB-lite"/>
    </source>
</evidence>
<evidence type="ECO:0000313" key="3">
    <source>
        <dbReference type="EMBL" id="PHP27934.1"/>
    </source>
</evidence>
<comment type="similarity">
    <text evidence="1">Belongs to the ros/MucR family.</text>
</comment>
<evidence type="ECO:0000313" key="4">
    <source>
        <dbReference type="Proteomes" id="UP000221860"/>
    </source>
</evidence>
<keyword evidence="4" id="KW-1185">Reference proteome</keyword>
<gene>
    <name evidence="3" type="ORF">CJ301_08065</name>
</gene>
<dbReference type="AlphaFoldDB" id="A0A2G1MGX2"/>